<name>A0ABY7U9N5_9CORY</name>
<gene>
    <name evidence="3" type="primary">capB</name>
    <name evidence="3" type="ORF">CMASS_06705</name>
</gene>
<evidence type="ECO:0000313" key="3">
    <source>
        <dbReference type="EMBL" id="WCZ32775.1"/>
    </source>
</evidence>
<feature type="domain" description="Mur ligase central" evidence="2">
    <location>
        <begin position="41"/>
        <end position="200"/>
    </location>
</feature>
<organism evidence="3 4">
    <name type="scientific">Corynebacterium massiliense DSM 45435</name>
    <dbReference type="NCBI Taxonomy" id="1121364"/>
    <lineage>
        <taxon>Bacteria</taxon>
        <taxon>Bacillati</taxon>
        <taxon>Actinomycetota</taxon>
        <taxon>Actinomycetes</taxon>
        <taxon>Mycobacteriales</taxon>
        <taxon>Corynebacteriaceae</taxon>
        <taxon>Corynebacterium</taxon>
    </lineage>
</organism>
<dbReference type="Gene3D" id="3.40.1190.10">
    <property type="entry name" value="Mur-like, catalytic domain"/>
    <property type="match status" value="1"/>
</dbReference>
<dbReference type="SUPFAM" id="SSF53623">
    <property type="entry name" value="MurD-like peptide ligases, catalytic domain"/>
    <property type="match status" value="1"/>
</dbReference>
<feature type="region of interest" description="Disordered" evidence="1">
    <location>
        <begin position="404"/>
        <end position="437"/>
    </location>
</feature>
<dbReference type="EMBL" id="CP063189">
    <property type="protein sequence ID" value="WCZ32775.1"/>
    <property type="molecule type" value="Genomic_DNA"/>
</dbReference>
<accession>A0ABY7U9N5</accession>
<keyword evidence="4" id="KW-1185">Reference proteome</keyword>
<evidence type="ECO:0000256" key="1">
    <source>
        <dbReference type="SAM" id="MobiDB-lite"/>
    </source>
</evidence>
<protein>
    <submittedName>
        <fullName evidence="3">Capsule biosynthesis protein CapB</fullName>
    </submittedName>
</protein>
<reference evidence="3 4" key="1">
    <citation type="submission" date="2020-10" db="EMBL/GenBank/DDBJ databases">
        <title>Complete genome sequence of Corynebacterium massiliense DSM 45435, type strain of Corynebacterium massiliense.</title>
        <authorList>
            <person name="Busche T."/>
            <person name="Kalinowski J."/>
            <person name="Ruckert C."/>
        </authorList>
    </citation>
    <scope>NUCLEOTIDE SEQUENCE [LARGE SCALE GENOMIC DNA]</scope>
    <source>
        <strain evidence="3 4">DSM 45435</strain>
    </source>
</reference>
<evidence type="ECO:0000259" key="2">
    <source>
        <dbReference type="Pfam" id="PF08245"/>
    </source>
</evidence>
<dbReference type="InterPro" id="IPR050061">
    <property type="entry name" value="MurCDEF_pg_biosynth"/>
</dbReference>
<proteinExistence type="predicted"/>
<dbReference type="Proteomes" id="UP001220064">
    <property type="component" value="Chromosome"/>
</dbReference>
<dbReference type="InterPro" id="IPR036565">
    <property type="entry name" value="Mur-like_cat_sf"/>
</dbReference>
<dbReference type="Pfam" id="PF08245">
    <property type="entry name" value="Mur_ligase_M"/>
    <property type="match status" value="1"/>
</dbReference>
<dbReference type="PANTHER" id="PTHR43445:SF1">
    <property type="entry name" value="PGA SYNTHASE CAPB"/>
    <property type="match status" value="1"/>
</dbReference>
<dbReference type="RefSeq" id="WP_022862248.1">
    <property type="nucleotide sequence ID" value="NZ_ATVG01000001.1"/>
</dbReference>
<dbReference type="PANTHER" id="PTHR43445">
    <property type="entry name" value="UDP-N-ACETYLMURAMATE--L-ALANINE LIGASE-RELATED"/>
    <property type="match status" value="1"/>
</dbReference>
<sequence>MIGFAALSGASCAGIFGYLKQFQTKHVRRLNHLDYHVHVNGIRGKSTVTRMIGGVMREAGVRSIAKTTGTYACVIDPDGGEHPIRRTGPANIAEQYKFIREWVHGEVNGMVAECMAVNPRYQKICQDTILRSPISVITNVRLDHQELLGDTLEEITESLCNTVPENGVLITGEREPRLVEIMREHAAARGSRLVVAYPSELSESLVDKFPYQQFEENVAVALAVAEELGIDPDTAARGMVKAAPDPGTTSIETVPTDLVEEMKWVPMFAVNDWQSTVQVFESVREKLPEDYSQVVILNNRSDRTDRAQMFIQLINEELHDRIDRCVLFGQLQEVVQQQLTEGGFPSDKIVTTAELSNPTGENLLEEVVGGIEGRVAAYGMVNIHTDHATDLRNHLAELEEENLAGVGAASESGTSEAATAQAVPAQAAPAKARAGVA</sequence>
<evidence type="ECO:0000313" key="4">
    <source>
        <dbReference type="Proteomes" id="UP001220064"/>
    </source>
</evidence>
<dbReference type="InterPro" id="IPR008337">
    <property type="entry name" value="Capsule_biosynth_CapB"/>
</dbReference>
<dbReference type="NCBIfam" id="TIGR04012">
    <property type="entry name" value="poly_gGlu_PgsB"/>
    <property type="match status" value="1"/>
</dbReference>
<dbReference type="InterPro" id="IPR013221">
    <property type="entry name" value="Mur_ligase_cen"/>
</dbReference>
<dbReference type="PRINTS" id="PR01758">
    <property type="entry name" value="CAPSULEPROTB"/>
</dbReference>